<proteinExistence type="predicted"/>
<accession>A0A143CC31</accession>
<dbReference type="Proteomes" id="UP000076096">
    <property type="component" value="Chromosome"/>
</dbReference>
<dbReference type="KEGG" id="stsi:A4E84_39410"/>
<dbReference type="STRING" id="1783515.A4E84_39410"/>
<dbReference type="InterPro" id="IPR049817">
    <property type="entry name" value="Encap_f2b"/>
</dbReference>
<reference evidence="3" key="1">
    <citation type="submission" date="2016-04" db="EMBL/GenBank/DDBJ databases">
        <authorList>
            <person name="Zhang B."/>
        </authorList>
    </citation>
    <scope>NUCLEOTIDE SEQUENCE [LARGE SCALE GENOMIC DNA]</scope>
    <source>
        <strain evidence="3">S10</strain>
    </source>
</reference>
<dbReference type="PANTHER" id="PTHR24567">
    <property type="entry name" value="CRP FAMILY TRANSCRIPTIONAL REGULATORY PROTEIN"/>
    <property type="match status" value="1"/>
</dbReference>
<sequence length="471" mass="51684">MTVDSIPETRTAPDAAQQSLSTAAARNLATTTKSAPQMQEITSRWLLRMLPWVEAEGGAYRVNRRLRHTLGDGRIEFVQEGATVRVIPRELGELALLRGFEDTDVLTALAGRCTQRDFAAGDVLVERGSPADRIHLIAHGRVSRTSAGKYGGEIAIAVLADGDHFGEDALLDSDARHDSTVTAETSGTLLTLSRSDFAAVQDSAPALRAHVEAFSSRSRLRQNKHGEAEIALSAGHVGEAELPGTFVDYEQQPREYELSVAQTVLRIHTRVADLYNGPMNQSEEQLRLTVEALRERQEHELINNREFGLLHNADFKQRIQPRSGPPTPDDMDDLLCRRRGTKMFLAHPRTIAAIGRGFNACGLYPDHVDLGGQSVPAWRGVPILPCNKIPISKEQTSSIIAMRTGEKNQGVIGLRRTGLPDEYEPGLSVRFMGINEQAINSYLVSTYYSAAVLLPDALGVMENVQIASRPR</sequence>
<dbReference type="CDD" id="cd00038">
    <property type="entry name" value="CAP_ED"/>
    <property type="match status" value="1"/>
</dbReference>
<evidence type="ECO:0000259" key="1">
    <source>
        <dbReference type="PROSITE" id="PS50042"/>
    </source>
</evidence>
<organism evidence="2 3">
    <name type="scientific">Streptomyces qaidamensis</name>
    <dbReference type="NCBI Taxonomy" id="1783515"/>
    <lineage>
        <taxon>Bacteria</taxon>
        <taxon>Bacillati</taxon>
        <taxon>Actinomycetota</taxon>
        <taxon>Actinomycetes</taxon>
        <taxon>Kitasatosporales</taxon>
        <taxon>Streptomycetaceae</taxon>
        <taxon>Streptomyces</taxon>
        <taxon>Streptomyces aurantiacus group</taxon>
    </lineage>
</organism>
<dbReference type="RefSeq" id="WP_062931131.1">
    <property type="nucleotide sequence ID" value="NZ_CP015098.1"/>
</dbReference>
<evidence type="ECO:0000313" key="3">
    <source>
        <dbReference type="Proteomes" id="UP000076096"/>
    </source>
</evidence>
<dbReference type="InterPro" id="IPR050397">
    <property type="entry name" value="Env_Response_Regulators"/>
</dbReference>
<dbReference type="InterPro" id="IPR018490">
    <property type="entry name" value="cNMP-bd_dom_sf"/>
</dbReference>
<protein>
    <submittedName>
        <fullName evidence="2">Crp/Fnr family transcriptional regulator</fullName>
    </submittedName>
</protein>
<dbReference type="InterPro" id="IPR045641">
    <property type="entry name" value="SrpI-like"/>
</dbReference>
<keyword evidence="3" id="KW-1185">Reference proteome</keyword>
<dbReference type="GO" id="GO:0005829">
    <property type="term" value="C:cytosol"/>
    <property type="evidence" value="ECO:0007669"/>
    <property type="project" value="TreeGrafter"/>
</dbReference>
<evidence type="ECO:0000313" key="2">
    <source>
        <dbReference type="EMBL" id="AMW15002.1"/>
    </source>
</evidence>
<dbReference type="Pfam" id="PF19307">
    <property type="entry name" value="SrpI-like"/>
    <property type="match status" value="1"/>
</dbReference>
<dbReference type="EMBL" id="CP015098">
    <property type="protein sequence ID" value="AMW15002.1"/>
    <property type="molecule type" value="Genomic_DNA"/>
</dbReference>
<dbReference type="SUPFAM" id="SSF51206">
    <property type="entry name" value="cAMP-binding domain-like"/>
    <property type="match status" value="1"/>
</dbReference>
<dbReference type="InterPro" id="IPR000595">
    <property type="entry name" value="cNMP-bd_dom"/>
</dbReference>
<dbReference type="NCBIfam" id="NF041163">
    <property type="entry name" value="encap_f2b"/>
    <property type="match status" value="1"/>
</dbReference>
<dbReference type="PROSITE" id="PS50042">
    <property type="entry name" value="CNMP_BINDING_3"/>
    <property type="match status" value="1"/>
</dbReference>
<dbReference type="SMART" id="SM00100">
    <property type="entry name" value="cNMP"/>
    <property type="match status" value="1"/>
</dbReference>
<dbReference type="GO" id="GO:0003700">
    <property type="term" value="F:DNA-binding transcription factor activity"/>
    <property type="evidence" value="ECO:0007669"/>
    <property type="project" value="TreeGrafter"/>
</dbReference>
<dbReference type="AlphaFoldDB" id="A0A143CC31"/>
<dbReference type="Gene3D" id="2.60.120.10">
    <property type="entry name" value="Jelly Rolls"/>
    <property type="match status" value="1"/>
</dbReference>
<gene>
    <name evidence="2" type="ORF">A4E84_39410</name>
</gene>
<dbReference type="PANTHER" id="PTHR24567:SF74">
    <property type="entry name" value="HTH-TYPE TRANSCRIPTIONAL REGULATOR ARCR"/>
    <property type="match status" value="1"/>
</dbReference>
<dbReference type="Pfam" id="PF00027">
    <property type="entry name" value="cNMP_binding"/>
    <property type="match status" value="1"/>
</dbReference>
<name>A0A143CC31_9ACTN</name>
<dbReference type="InterPro" id="IPR014710">
    <property type="entry name" value="RmlC-like_jellyroll"/>
</dbReference>
<feature type="domain" description="Cyclic nucleotide-binding" evidence="1">
    <location>
        <begin position="97"/>
        <end position="197"/>
    </location>
</feature>